<keyword evidence="4" id="KW-1185">Reference proteome</keyword>
<dbReference type="InterPro" id="IPR042230">
    <property type="entry name" value="CusF_sf"/>
</dbReference>
<dbReference type="AlphaFoldDB" id="A0A011QKC0"/>
<dbReference type="Pfam" id="PF11604">
    <property type="entry name" value="CusF_Ec"/>
    <property type="match status" value="1"/>
</dbReference>
<reference evidence="3" key="1">
    <citation type="submission" date="2014-02" db="EMBL/GenBank/DDBJ databases">
        <title>Expanding our view of genomic diversity in Candidatus Accumulibacter clades.</title>
        <authorList>
            <person name="Skennerton C.T."/>
            <person name="Barr J.J."/>
            <person name="Slater F.R."/>
            <person name="Bond P.L."/>
            <person name="Tyson G.W."/>
        </authorList>
    </citation>
    <scope>NUCLEOTIDE SEQUENCE [LARGE SCALE GENOMIC DNA]</scope>
</reference>
<proteinExistence type="predicted"/>
<dbReference type="EMBL" id="JEMY01000016">
    <property type="protein sequence ID" value="EXI89440.1"/>
    <property type="molecule type" value="Genomic_DNA"/>
</dbReference>
<evidence type="ECO:0000313" key="3">
    <source>
        <dbReference type="EMBL" id="EXI89440.1"/>
    </source>
</evidence>
<accession>A0A011QKC0</accession>
<dbReference type="PATRIC" id="fig|1454004.3.peg.1578"/>
<organism evidence="3 4">
    <name type="scientific">Accumulibacter regalis</name>
    <dbReference type="NCBI Taxonomy" id="522306"/>
    <lineage>
        <taxon>Bacteria</taxon>
        <taxon>Pseudomonadati</taxon>
        <taxon>Pseudomonadota</taxon>
        <taxon>Betaproteobacteria</taxon>
        <taxon>Candidatus Accumulibacter</taxon>
    </lineage>
</organism>
<dbReference type="STRING" id="1454004.AW11_01531"/>
<sequence length="113" mass="11513">MKSLFPAVSLLALLVANPVLAAGEHDSHHPAGSSAASVKAPASEGTVKKVDKAAGKITIKHGPLANLGMPPMTMAFRVSDPAMLDQVKAGEKVSFTAENVGDALTVTALEALK</sequence>
<feature type="signal peptide" evidence="2">
    <location>
        <begin position="1"/>
        <end position="21"/>
    </location>
</feature>
<feature type="region of interest" description="Disordered" evidence="1">
    <location>
        <begin position="24"/>
        <end position="49"/>
    </location>
</feature>
<evidence type="ECO:0000256" key="1">
    <source>
        <dbReference type="SAM" id="MobiDB-lite"/>
    </source>
</evidence>
<gene>
    <name evidence="3" type="primary">cusF</name>
    <name evidence="3" type="ORF">AW11_01531</name>
</gene>
<name>A0A011QKC0_ACCRE</name>
<dbReference type="InterPro" id="IPR021647">
    <property type="entry name" value="CusF_Ec"/>
</dbReference>
<comment type="caution">
    <text evidence="3">The sequence shown here is derived from an EMBL/GenBank/DDBJ whole genome shotgun (WGS) entry which is preliminary data.</text>
</comment>
<dbReference type="Gene3D" id="2.40.50.320">
    <property type="entry name" value="Copper binding periplasmic protein CusF"/>
    <property type="match status" value="1"/>
</dbReference>
<feature type="chain" id="PRO_5001462344" evidence="2">
    <location>
        <begin position="22"/>
        <end position="113"/>
    </location>
</feature>
<evidence type="ECO:0000313" key="4">
    <source>
        <dbReference type="Proteomes" id="UP000022141"/>
    </source>
</evidence>
<evidence type="ECO:0000256" key="2">
    <source>
        <dbReference type="SAM" id="SignalP"/>
    </source>
</evidence>
<keyword evidence="2" id="KW-0732">Signal</keyword>
<dbReference type="eggNOG" id="COG5569">
    <property type="taxonomic scope" value="Bacteria"/>
</dbReference>
<dbReference type="Proteomes" id="UP000022141">
    <property type="component" value="Unassembled WGS sequence"/>
</dbReference>
<protein>
    <submittedName>
        <fullName evidence="3">Cation efflux system protein CusF</fullName>
    </submittedName>
</protein>